<name>G3N3Z0_GASAC</name>
<reference evidence="1" key="1">
    <citation type="submission" date="2006-01" db="EMBL/GenBank/DDBJ databases">
        <authorList>
            <person name="Lindblad-Toh K."/>
            <person name="Mauceli E."/>
            <person name="Grabherr M."/>
            <person name="Chang J.L."/>
            <person name="Lander E.S."/>
        </authorList>
    </citation>
    <scope>NUCLEOTIDE SEQUENCE [LARGE SCALE GENOMIC DNA]</scope>
</reference>
<accession>G3N3Z0</accession>
<dbReference type="Bgee" id="ENSGACG00000000007">
    <property type="expression patterns" value="Expressed in liver and 2 other cell types or tissues"/>
</dbReference>
<dbReference type="Ensembl" id="ENSGACT00000000007.1">
    <property type="protein sequence ID" value="ENSGACP00000000007.1"/>
    <property type="gene ID" value="ENSGACG00000000007.1"/>
</dbReference>
<evidence type="ECO:0000313" key="1">
    <source>
        <dbReference type="Ensembl" id="ENSGACP00000000007.1"/>
    </source>
</evidence>
<dbReference type="AlphaFoldDB" id="G3N3Z0"/>
<organism evidence="1">
    <name type="scientific">Gasterosteus aculeatus</name>
    <name type="common">Three-spined stickleback</name>
    <dbReference type="NCBI Taxonomy" id="69293"/>
    <lineage>
        <taxon>Eukaryota</taxon>
        <taxon>Metazoa</taxon>
        <taxon>Chordata</taxon>
        <taxon>Craniata</taxon>
        <taxon>Vertebrata</taxon>
        <taxon>Euteleostomi</taxon>
        <taxon>Actinopterygii</taxon>
        <taxon>Neopterygii</taxon>
        <taxon>Teleostei</taxon>
        <taxon>Neoteleostei</taxon>
        <taxon>Acanthomorphata</taxon>
        <taxon>Eupercaria</taxon>
        <taxon>Perciformes</taxon>
        <taxon>Cottioidei</taxon>
        <taxon>Gasterosteales</taxon>
        <taxon>Gasterosteidae</taxon>
        <taxon>Gasterosteus</taxon>
    </lineage>
</organism>
<dbReference type="InParanoid" id="G3N3Z0"/>
<proteinExistence type="predicted"/>
<dbReference type="STRING" id="69293.ENSGACP00000000007"/>
<sequence length="316" mass="34728">MGSGSSCEYSQEIYDSCALNIYERALRETCIIPDVGLDRSLLKYSGLNSNAELQTYSDGLVNQIPEYVEKLGSSLSSTLFPNAVGLGALMISMIIDISMKSHVATSDDSYSKFLQAFGEEKASAVRDTVSENSLLLDGQMRSRGLKIWVNGASFHVQMLIHEARLNQKTGISSKDYVHVIQAALTTYLQDLDQLLEKHRKDFAGHTAVGHEMNCGGDNSCLSGPMSVCSLQNLNLTCLLQLQPAGKDLCISTSNYQVYGSGGTLDHNTKQLSDSFINHIFSKHPPLAGLKSHFSNIKNNLNYYINQHDEFTLPSAR</sequence>
<protein>
    <submittedName>
        <fullName evidence="1">Uncharacterized protein</fullName>
    </submittedName>
</protein>
<reference evidence="1" key="2">
    <citation type="submission" date="2024-04" db="UniProtKB">
        <authorList>
            <consortium name="Ensembl"/>
        </authorList>
    </citation>
    <scope>IDENTIFICATION</scope>
</reference>